<keyword evidence="1" id="KW-1133">Transmembrane helix</keyword>
<feature type="domain" description="TadE-like" evidence="2">
    <location>
        <begin position="13"/>
        <end position="55"/>
    </location>
</feature>
<proteinExistence type="predicted"/>
<feature type="transmembrane region" description="Helical" evidence="1">
    <location>
        <begin position="12"/>
        <end position="39"/>
    </location>
</feature>
<keyword evidence="1" id="KW-0812">Transmembrane</keyword>
<evidence type="ECO:0000313" key="3">
    <source>
        <dbReference type="EMBL" id="MFC3164327.1"/>
    </source>
</evidence>
<dbReference type="RefSeq" id="WP_378144395.1">
    <property type="nucleotide sequence ID" value="NZ_CP059896.1"/>
</dbReference>
<sequence length="140" mass="15091">MPLERNIKRDTGGASAIEFAIVAPVFIMIVLTMIGYGIYLSAAHAVQQLTSDAARSAVAGITATERSQLARDYISAEAGRYSFIDTTAMAVKVDDDPDNPSQFTVTISYDAAGLPIWNLYGFAMPDEHITRFATIRLGGL</sequence>
<accession>A0ABV7I7E6</accession>
<evidence type="ECO:0000259" key="2">
    <source>
        <dbReference type="Pfam" id="PF07811"/>
    </source>
</evidence>
<dbReference type="EMBL" id="JBHRTG010000019">
    <property type="protein sequence ID" value="MFC3164327.1"/>
    <property type="molecule type" value="Genomic_DNA"/>
</dbReference>
<evidence type="ECO:0000256" key="1">
    <source>
        <dbReference type="SAM" id="Phobius"/>
    </source>
</evidence>
<dbReference type="Proteomes" id="UP001595647">
    <property type="component" value="Unassembled WGS sequence"/>
</dbReference>
<organism evidence="3 4">
    <name type="scientific">Ciceribacter thiooxidans</name>
    <dbReference type="NCBI Taxonomy" id="1969821"/>
    <lineage>
        <taxon>Bacteria</taxon>
        <taxon>Pseudomonadati</taxon>
        <taxon>Pseudomonadota</taxon>
        <taxon>Alphaproteobacteria</taxon>
        <taxon>Hyphomicrobiales</taxon>
        <taxon>Rhizobiaceae</taxon>
        <taxon>Ciceribacter</taxon>
    </lineage>
</organism>
<dbReference type="Pfam" id="PF07811">
    <property type="entry name" value="TadE"/>
    <property type="match status" value="1"/>
</dbReference>
<reference evidence="4" key="1">
    <citation type="journal article" date="2019" name="Int. J. Syst. Evol. Microbiol.">
        <title>The Global Catalogue of Microorganisms (GCM) 10K type strain sequencing project: providing services to taxonomists for standard genome sequencing and annotation.</title>
        <authorList>
            <consortium name="The Broad Institute Genomics Platform"/>
            <consortium name="The Broad Institute Genome Sequencing Center for Infectious Disease"/>
            <person name="Wu L."/>
            <person name="Ma J."/>
        </authorList>
    </citation>
    <scope>NUCLEOTIDE SEQUENCE [LARGE SCALE GENOMIC DNA]</scope>
    <source>
        <strain evidence="4">KCTC 52231</strain>
    </source>
</reference>
<gene>
    <name evidence="3" type="ORF">ACFOHV_13690</name>
</gene>
<dbReference type="InterPro" id="IPR012495">
    <property type="entry name" value="TadE-like_dom"/>
</dbReference>
<evidence type="ECO:0000313" key="4">
    <source>
        <dbReference type="Proteomes" id="UP001595647"/>
    </source>
</evidence>
<protein>
    <submittedName>
        <fullName evidence="3">TadE/TadG family type IV pilus assembly protein</fullName>
    </submittedName>
</protein>
<name>A0ABV7I7E6_9HYPH</name>
<keyword evidence="4" id="KW-1185">Reference proteome</keyword>
<comment type="caution">
    <text evidence="3">The sequence shown here is derived from an EMBL/GenBank/DDBJ whole genome shotgun (WGS) entry which is preliminary data.</text>
</comment>
<keyword evidence="1" id="KW-0472">Membrane</keyword>